<keyword evidence="2" id="KW-1185">Reference proteome</keyword>
<dbReference type="RefSeq" id="WP_110468675.1">
    <property type="nucleotide sequence ID" value="NZ_QJSP01000003.1"/>
</dbReference>
<protein>
    <submittedName>
        <fullName evidence="1">Uncharacterized protein</fullName>
    </submittedName>
</protein>
<proteinExistence type="predicted"/>
<accession>A0A318RU13</accession>
<dbReference type="PROSITE" id="PS51318">
    <property type="entry name" value="TAT"/>
    <property type="match status" value="1"/>
</dbReference>
<dbReference type="Proteomes" id="UP000247591">
    <property type="component" value="Unassembled WGS sequence"/>
</dbReference>
<gene>
    <name evidence="1" type="ORF">DFR67_103421</name>
</gene>
<dbReference type="OrthoDB" id="4167826at2"/>
<name>A0A318RU13_WILLI</name>
<comment type="caution">
    <text evidence="1">The sequence shown here is derived from an EMBL/GenBank/DDBJ whole genome shotgun (WGS) entry which is preliminary data.</text>
</comment>
<evidence type="ECO:0000313" key="2">
    <source>
        <dbReference type="Proteomes" id="UP000247591"/>
    </source>
</evidence>
<dbReference type="AlphaFoldDB" id="A0A318RU13"/>
<organism evidence="1 2">
    <name type="scientific">Williamsia limnetica</name>
    <dbReference type="NCBI Taxonomy" id="882452"/>
    <lineage>
        <taxon>Bacteria</taxon>
        <taxon>Bacillati</taxon>
        <taxon>Actinomycetota</taxon>
        <taxon>Actinomycetes</taxon>
        <taxon>Mycobacteriales</taxon>
        <taxon>Nocardiaceae</taxon>
        <taxon>Williamsia</taxon>
    </lineage>
</organism>
<evidence type="ECO:0000313" key="1">
    <source>
        <dbReference type="EMBL" id="PYE19508.1"/>
    </source>
</evidence>
<dbReference type="InterPro" id="IPR006311">
    <property type="entry name" value="TAT_signal"/>
</dbReference>
<reference evidence="1 2" key="1">
    <citation type="submission" date="2018-06" db="EMBL/GenBank/DDBJ databases">
        <title>Genomic Encyclopedia of Type Strains, Phase IV (KMG-IV): sequencing the most valuable type-strain genomes for metagenomic binning, comparative biology and taxonomic classification.</title>
        <authorList>
            <person name="Goeker M."/>
        </authorList>
    </citation>
    <scope>NUCLEOTIDE SEQUENCE [LARGE SCALE GENOMIC DNA]</scope>
    <source>
        <strain evidence="1 2">DSM 45521</strain>
    </source>
</reference>
<dbReference type="EMBL" id="QJSP01000003">
    <property type="protein sequence ID" value="PYE19508.1"/>
    <property type="molecule type" value="Genomic_DNA"/>
</dbReference>
<sequence>MGVFDRRHFLTGLAAVGAGFTALTVVPSVFTSARAYANSLPPVRETVCGVLAFVVPGDDHYSRAQGMATGRPGGVTPGTADSLTRTLDRAVPFPVLGPAFGITLPGAAAIAALLNLIAVSIEPNSVRGAFSAPFANLSHARKAEVFDVLDTHPLIPGLPIKFAVNAIPTLAAFAAYSETSAFDPRTRTLTGRPVGWELSKYDGVSDGWDEFRGYYRGVQ</sequence>